<evidence type="ECO:0000313" key="3">
    <source>
        <dbReference type="Proteomes" id="UP000298030"/>
    </source>
</evidence>
<dbReference type="EMBL" id="QPFP01000001">
    <property type="protein sequence ID" value="TEB40087.1"/>
    <property type="molecule type" value="Genomic_DNA"/>
</dbReference>
<evidence type="ECO:0000259" key="1">
    <source>
        <dbReference type="PROSITE" id="PS51186"/>
    </source>
</evidence>
<sequence length="241" mass="26954">MGSPCYRRVTLVKGSHVEFAPYAISAISNPPTEEETLQYKQLRLSGLRTQPQFFGSNFEREAAFTDDAWKARLSASGKATFISSLTRKGSTREHANGVVDTLLERESGSGEQWVGTVTVLGPTFLEELYRNEELFELRNRTLYTIVGVWVEPAFRRKGMAGGLMQAALSWVREDTQHGRGDTPKVIVLRVHRSNAVAREVYLRNGFQDLAESVRNGDPNDEVWMAHDVDPSLRDAHPTGDA</sequence>
<gene>
    <name evidence="2" type="ORF">FA13DRAFT_1827652</name>
</gene>
<dbReference type="InterPro" id="IPR000182">
    <property type="entry name" value="GNAT_dom"/>
</dbReference>
<dbReference type="SUPFAM" id="SSF55729">
    <property type="entry name" value="Acyl-CoA N-acyltransferases (Nat)"/>
    <property type="match status" value="1"/>
</dbReference>
<dbReference type="PROSITE" id="PS51186">
    <property type="entry name" value="GNAT"/>
    <property type="match status" value="1"/>
</dbReference>
<comment type="caution">
    <text evidence="2">The sequence shown here is derived from an EMBL/GenBank/DDBJ whole genome shotgun (WGS) entry which is preliminary data.</text>
</comment>
<organism evidence="2 3">
    <name type="scientific">Coprinellus micaceus</name>
    <name type="common">Glistening ink-cap mushroom</name>
    <name type="synonym">Coprinus micaceus</name>
    <dbReference type="NCBI Taxonomy" id="71717"/>
    <lineage>
        <taxon>Eukaryota</taxon>
        <taxon>Fungi</taxon>
        <taxon>Dikarya</taxon>
        <taxon>Basidiomycota</taxon>
        <taxon>Agaricomycotina</taxon>
        <taxon>Agaricomycetes</taxon>
        <taxon>Agaricomycetidae</taxon>
        <taxon>Agaricales</taxon>
        <taxon>Agaricineae</taxon>
        <taxon>Psathyrellaceae</taxon>
        <taxon>Coprinellus</taxon>
    </lineage>
</organism>
<dbReference type="InterPro" id="IPR016181">
    <property type="entry name" value="Acyl_CoA_acyltransferase"/>
</dbReference>
<dbReference type="Pfam" id="PF00583">
    <property type="entry name" value="Acetyltransf_1"/>
    <property type="match status" value="1"/>
</dbReference>
<evidence type="ECO:0000313" key="2">
    <source>
        <dbReference type="EMBL" id="TEB40087.1"/>
    </source>
</evidence>
<dbReference type="Proteomes" id="UP000298030">
    <property type="component" value="Unassembled WGS sequence"/>
</dbReference>
<dbReference type="CDD" id="cd04301">
    <property type="entry name" value="NAT_SF"/>
    <property type="match status" value="1"/>
</dbReference>
<protein>
    <recommendedName>
        <fullName evidence="1">N-acetyltransferase domain-containing protein</fullName>
    </recommendedName>
</protein>
<dbReference type="AlphaFoldDB" id="A0A4Y7U0X0"/>
<reference evidence="2 3" key="1">
    <citation type="journal article" date="2019" name="Nat. Ecol. Evol.">
        <title>Megaphylogeny resolves global patterns of mushroom evolution.</title>
        <authorList>
            <person name="Varga T."/>
            <person name="Krizsan K."/>
            <person name="Foldi C."/>
            <person name="Dima B."/>
            <person name="Sanchez-Garcia M."/>
            <person name="Sanchez-Ramirez S."/>
            <person name="Szollosi G.J."/>
            <person name="Szarkandi J.G."/>
            <person name="Papp V."/>
            <person name="Albert L."/>
            <person name="Andreopoulos W."/>
            <person name="Angelini C."/>
            <person name="Antonin V."/>
            <person name="Barry K.W."/>
            <person name="Bougher N.L."/>
            <person name="Buchanan P."/>
            <person name="Buyck B."/>
            <person name="Bense V."/>
            <person name="Catcheside P."/>
            <person name="Chovatia M."/>
            <person name="Cooper J."/>
            <person name="Damon W."/>
            <person name="Desjardin D."/>
            <person name="Finy P."/>
            <person name="Geml J."/>
            <person name="Haridas S."/>
            <person name="Hughes K."/>
            <person name="Justo A."/>
            <person name="Karasinski D."/>
            <person name="Kautmanova I."/>
            <person name="Kiss B."/>
            <person name="Kocsube S."/>
            <person name="Kotiranta H."/>
            <person name="LaButti K.M."/>
            <person name="Lechner B.E."/>
            <person name="Liimatainen K."/>
            <person name="Lipzen A."/>
            <person name="Lukacs Z."/>
            <person name="Mihaltcheva S."/>
            <person name="Morgado L.N."/>
            <person name="Niskanen T."/>
            <person name="Noordeloos M.E."/>
            <person name="Ohm R.A."/>
            <person name="Ortiz-Santana B."/>
            <person name="Ovrebo C."/>
            <person name="Racz N."/>
            <person name="Riley R."/>
            <person name="Savchenko A."/>
            <person name="Shiryaev A."/>
            <person name="Soop K."/>
            <person name="Spirin V."/>
            <person name="Szebenyi C."/>
            <person name="Tomsovsky M."/>
            <person name="Tulloss R.E."/>
            <person name="Uehling J."/>
            <person name="Grigoriev I.V."/>
            <person name="Vagvolgyi C."/>
            <person name="Papp T."/>
            <person name="Martin F.M."/>
            <person name="Miettinen O."/>
            <person name="Hibbett D.S."/>
            <person name="Nagy L.G."/>
        </authorList>
    </citation>
    <scope>NUCLEOTIDE SEQUENCE [LARGE SCALE GENOMIC DNA]</scope>
    <source>
        <strain evidence="2 3">FP101781</strain>
    </source>
</reference>
<accession>A0A4Y7U0X0</accession>
<keyword evidence="3" id="KW-1185">Reference proteome</keyword>
<name>A0A4Y7U0X0_COPMI</name>
<dbReference type="GO" id="GO:0016747">
    <property type="term" value="F:acyltransferase activity, transferring groups other than amino-acyl groups"/>
    <property type="evidence" value="ECO:0007669"/>
    <property type="project" value="InterPro"/>
</dbReference>
<dbReference type="Gene3D" id="3.40.630.30">
    <property type="match status" value="1"/>
</dbReference>
<dbReference type="OrthoDB" id="41532at2759"/>
<feature type="domain" description="N-acetyltransferase" evidence="1">
    <location>
        <begin position="145"/>
        <end position="229"/>
    </location>
</feature>
<proteinExistence type="predicted"/>